<feature type="region of interest" description="Disordered" evidence="6">
    <location>
        <begin position="205"/>
        <end position="225"/>
    </location>
</feature>
<sequence length="338" mass="38314">MSSAAVARNPLVYSFLYAPFILTTPRSTSKKLSPSDHNNFAVKDAEIDAAAIQAARAELEALRLAESQHVRQKVPKQHTPEEVPEQHAAEEVPGLDAASESAPSESPIDVEKPLDAAYTPGRDSKVQEKWRLKWELTPEEQRRERGRQKKAAKKAAAIAADHEKFLQRQQAREARAALKEGSLRDMMTSKLDKTGKLRTLQSYDLNTADDDADPDTSNNRRPDWAKLSPDAMLGIKQLHASNPTMYTTPVLADQFKVSPEAIRRILKSKWLTQASPADVQRRREAWAKRHDAIWDQQSELGLRPKREKERRVRDASEGMDEFEEGVWRERVLEEARRA</sequence>
<dbReference type="PANTHER" id="PTHR13475:SF3">
    <property type="entry name" value="NEUGRIN"/>
    <property type="match status" value="1"/>
</dbReference>
<dbReference type="STRING" id="1664694.A0A0N1H8R6"/>
<proteinExistence type="inferred from homology"/>
<dbReference type="EMBL" id="LFJN01000005">
    <property type="protein sequence ID" value="KPI43550.1"/>
    <property type="molecule type" value="Genomic_DNA"/>
</dbReference>
<dbReference type="VEuPathDB" id="FungiDB:AB675_6888"/>
<evidence type="ECO:0000256" key="2">
    <source>
        <dbReference type="ARBA" id="ARBA00004173"/>
    </source>
</evidence>
<feature type="compositionally biased region" description="Basic and acidic residues" evidence="6">
    <location>
        <begin position="78"/>
        <end position="90"/>
    </location>
</feature>
<evidence type="ECO:0000256" key="3">
    <source>
        <dbReference type="ARBA" id="ARBA00010895"/>
    </source>
</evidence>
<organism evidence="7 8">
    <name type="scientific">Cyphellophora attinorum</name>
    <dbReference type="NCBI Taxonomy" id="1664694"/>
    <lineage>
        <taxon>Eukaryota</taxon>
        <taxon>Fungi</taxon>
        <taxon>Dikarya</taxon>
        <taxon>Ascomycota</taxon>
        <taxon>Pezizomycotina</taxon>
        <taxon>Eurotiomycetes</taxon>
        <taxon>Chaetothyriomycetidae</taxon>
        <taxon>Chaetothyriales</taxon>
        <taxon>Cyphellophoraceae</taxon>
        <taxon>Cyphellophora</taxon>
    </lineage>
</organism>
<comment type="similarity">
    <text evidence="3">Belongs to the RRG9 family.</text>
</comment>
<reference evidence="7 8" key="1">
    <citation type="submission" date="2015-06" db="EMBL/GenBank/DDBJ databases">
        <title>Draft genome of the ant-associated black yeast Phialophora attae CBS 131958.</title>
        <authorList>
            <person name="Moreno L.F."/>
            <person name="Stielow B.J."/>
            <person name="de Hoog S."/>
            <person name="Vicente V.A."/>
            <person name="Weiss V.A."/>
            <person name="de Vries M."/>
            <person name="Cruz L.M."/>
            <person name="Souza E.M."/>
        </authorList>
    </citation>
    <scope>NUCLEOTIDE SEQUENCE [LARGE SCALE GENOMIC DNA]</scope>
    <source>
        <strain evidence="7 8">CBS 131958</strain>
    </source>
</reference>
<dbReference type="Proteomes" id="UP000038010">
    <property type="component" value="Unassembled WGS sequence"/>
</dbReference>
<feature type="compositionally biased region" description="Low complexity" evidence="6">
    <location>
        <begin position="97"/>
        <end position="107"/>
    </location>
</feature>
<dbReference type="OrthoDB" id="5578174at2759"/>
<comment type="caution">
    <text evidence="7">The sequence shown here is derived from an EMBL/GenBank/DDBJ whole genome shotgun (WGS) entry which is preliminary data.</text>
</comment>
<evidence type="ECO:0000256" key="6">
    <source>
        <dbReference type="SAM" id="MobiDB-lite"/>
    </source>
</evidence>
<name>A0A0N1H8R6_9EURO</name>
<evidence type="ECO:0000256" key="4">
    <source>
        <dbReference type="ARBA" id="ARBA00013566"/>
    </source>
</evidence>
<dbReference type="GO" id="GO:0005634">
    <property type="term" value="C:nucleus"/>
    <property type="evidence" value="ECO:0007669"/>
    <property type="project" value="TreeGrafter"/>
</dbReference>
<dbReference type="Pfam" id="PF06413">
    <property type="entry name" value="Neugrin"/>
    <property type="match status" value="1"/>
</dbReference>
<feature type="compositionally biased region" description="Basic residues" evidence="6">
    <location>
        <begin position="144"/>
        <end position="153"/>
    </location>
</feature>
<accession>A0A0N1H8R6</accession>
<dbReference type="GeneID" id="28739091"/>
<dbReference type="GO" id="GO:0005739">
    <property type="term" value="C:mitochondrion"/>
    <property type="evidence" value="ECO:0007669"/>
    <property type="project" value="UniProtKB-SubCell"/>
</dbReference>
<comment type="function">
    <text evidence="1">Required for respiratory activity and maintenance and expression of the mitochondrial genome.</text>
</comment>
<dbReference type="InterPro" id="IPR010487">
    <property type="entry name" value="NGRN/Rrg9"/>
</dbReference>
<evidence type="ECO:0000313" key="8">
    <source>
        <dbReference type="Proteomes" id="UP000038010"/>
    </source>
</evidence>
<dbReference type="PANTHER" id="PTHR13475">
    <property type="entry name" value="NEUGRIN"/>
    <property type="match status" value="1"/>
</dbReference>
<evidence type="ECO:0000256" key="5">
    <source>
        <dbReference type="ARBA" id="ARBA00022946"/>
    </source>
</evidence>
<evidence type="ECO:0000256" key="1">
    <source>
        <dbReference type="ARBA" id="ARBA00003548"/>
    </source>
</evidence>
<gene>
    <name evidence="7" type="ORF">AB675_6888</name>
</gene>
<evidence type="ECO:0000313" key="7">
    <source>
        <dbReference type="EMBL" id="KPI43550.1"/>
    </source>
</evidence>
<feature type="region of interest" description="Disordered" evidence="6">
    <location>
        <begin position="139"/>
        <end position="159"/>
    </location>
</feature>
<keyword evidence="8" id="KW-1185">Reference proteome</keyword>
<keyword evidence="5" id="KW-0809">Transit peptide</keyword>
<dbReference type="AlphaFoldDB" id="A0A0N1H8R6"/>
<dbReference type="RefSeq" id="XP_018003513.1">
    <property type="nucleotide sequence ID" value="XM_018147211.1"/>
</dbReference>
<protein>
    <recommendedName>
        <fullName evidence="4">Required for respiratory growth protein 9, mitochondrial</fullName>
    </recommendedName>
</protein>
<feature type="region of interest" description="Disordered" evidence="6">
    <location>
        <begin position="70"/>
        <end position="123"/>
    </location>
</feature>
<comment type="subcellular location">
    <subcellularLocation>
        <location evidence="2">Mitochondrion</location>
    </subcellularLocation>
</comment>